<name>A0A0D2JGL4_9BACT</name>
<keyword evidence="9" id="KW-1185">Reference proteome</keyword>
<keyword evidence="6" id="KW-1278">Translocase</keyword>
<dbReference type="Proteomes" id="UP000032233">
    <property type="component" value="Unassembled WGS sequence"/>
</dbReference>
<accession>A0A0D2JGL4</accession>
<keyword evidence="3 6" id="KW-0285">Flavoprotein</keyword>
<dbReference type="FunCoup" id="A0A0D2JGL4">
    <property type="interactions" value="53"/>
</dbReference>
<comment type="caution">
    <text evidence="8">The sequence shown here is derived from an EMBL/GenBank/DDBJ whole genome shotgun (WGS) entry which is preliminary data.</text>
</comment>
<dbReference type="GO" id="GO:0022900">
    <property type="term" value="P:electron transport chain"/>
    <property type="evidence" value="ECO:0007669"/>
    <property type="project" value="UniProtKB-UniRule"/>
</dbReference>
<evidence type="ECO:0000256" key="6">
    <source>
        <dbReference type="HAMAP-Rule" id="MF_00479"/>
    </source>
</evidence>
<proteinExistence type="inferred from homology"/>
<dbReference type="PANTHER" id="PTHR36118:SF1">
    <property type="entry name" value="ION-TRANSLOCATING OXIDOREDUCTASE COMPLEX SUBUNIT G"/>
    <property type="match status" value="1"/>
</dbReference>
<dbReference type="SMART" id="SM00900">
    <property type="entry name" value="FMN_bind"/>
    <property type="match status" value="1"/>
</dbReference>
<comment type="cofactor">
    <cofactor evidence="6">
        <name>FMN</name>
        <dbReference type="ChEBI" id="CHEBI:58210"/>
    </cofactor>
</comment>
<feature type="domain" description="FMN-binding" evidence="7">
    <location>
        <begin position="102"/>
        <end position="185"/>
    </location>
</feature>
<keyword evidence="6" id="KW-0812">Transmembrane</keyword>
<keyword evidence="6" id="KW-1133">Transmembrane helix</keyword>
<comment type="function">
    <text evidence="6">Part of a membrane-bound complex that couples electron transfer with translocation of ions across the membrane.</text>
</comment>
<keyword evidence="6" id="KW-1003">Cell membrane</keyword>
<evidence type="ECO:0000256" key="1">
    <source>
        <dbReference type="ARBA" id="ARBA00022448"/>
    </source>
</evidence>
<evidence type="ECO:0000256" key="3">
    <source>
        <dbReference type="ARBA" id="ARBA00022630"/>
    </source>
</evidence>
<organism evidence="8 9">
    <name type="scientific">Dethiosulfatarculus sandiegensis</name>
    <dbReference type="NCBI Taxonomy" id="1429043"/>
    <lineage>
        <taxon>Bacteria</taxon>
        <taxon>Pseudomonadati</taxon>
        <taxon>Thermodesulfobacteriota</taxon>
        <taxon>Desulfarculia</taxon>
        <taxon>Desulfarculales</taxon>
        <taxon>Desulfarculaceae</taxon>
        <taxon>Dethiosulfatarculus</taxon>
    </lineage>
</organism>
<protein>
    <recommendedName>
        <fullName evidence="6">Ion-translocating oxidoreductase complex subunit G</fullName>
        <ecNumber evidence="6">7.-.-.-</ecNumber>
    </recommendedName>
    <alternativeName>
        <fullName evidence="6">Rnf electron transport complex subunit G</fullName>
    </alternativeName>
</protein>
<reference evidence="8 9" key="1">
    <citation type="submission" date="2013-11" db="EMBL/GenBank/DDBJ databases">
        <title>Metagenomic analysis of a methanogenic consortium involved in long chain n-alkane degradation.</title>
        <authorList>
            <person name="Davidova I.A."/>
            <person name="Callaghan A.V."/>
            <person name="Wawrik B."/>
            <person name="Pruitt S."/>
            <person name="Marks C."/>
            <person name="Duncan K.E."/>
            <person name="Suflita J.M."/>
        </authorList>
    </citation>
    <scope>NUCLEOTIDE SEQUENCE [LARGE SCALE GENOMIC DNA]</scope>
    <source>
        <strain evidence="8 9">SPR</strain>
    </source>
</reference>
<comment type="subcellular location">
    <subcellularLocation>
        <location evidence="6">Cell membrane</location>
        <topology evidence="6">Single-pass membrane protein</topology>
    </subcellularLocation>
</comment>
<dbReference type="OrthoDB" id="9787579at2"/>
<dbReference type="PANTHER" id="PTHR36118">
    <property type="entry name" value="ION-TRANSLOCATING OXIDOREDUCTASE COMPLEX SUBUNIT G"/>
    <property type="match status" value="1"/>
</dbReference>
<dbReference type="PIRSF" id="PIRSF006091">
    <property type="entry name" value="E_trnsport_RnfG"/>
    <property type="match status" value="1"/>
</dbReference>
<dbReference type="Pfam" id="PF04205">
    <property type="entry name" value="FMN_bind"/>
    <property type="match status" value="1"/>
</dbReference>
<dbReference type="HAMAP" id="MF_00479">
    <property type="entry name" value="RsxG_RnfG"/>
    <property type="match status" value="1"/>
</dbReference>
<dbReference type="GO" id="GO:0009055">
    <property type="term" value="F:electron transfer activity"/>
    <property type="evidence" value="ECO:0007669"/>
    <property type="project" value="InterPro"/>
</dbReference>
<evidence type="ECO:0000313" key="9">
    <source>
        <dbReference type="Proteomes" id="UP000032233"/>
    </source>
</evidence>
<dbReference type="GO" id="GO:0010181">
    <property type="term" value="F:FMN binding"/>
    <property type="evidence" value="ECO:0007669"/>
    <property type="project" value="InterPro"/>
</dbReference>
<keyword evidence="6" id="KW-0472">Membrane</keyword>
<comment type="subunit">
    <text evidence="6">The complex is composed of six subunits: RnfA, RnfB, RnfC, RnfD, RnfE and RnfG.</text>
</comment>
<dbReference type="InterPro" id="IPR010209">
    <property type="entry name" value="Ion_transpt_RnfG/RsxG"/>
</dbReference>
<feature type="modified residue" description="FMN phosphoryl threonine" evidence="6">
    <location>
        <position position="168"/>
    </location>
</feature>
<evidence type="ECO:0000259" key="7">
    <source>
        <dbReference type="SMART" id="SM00900"/>
    </source>
</evidence>
<dbReference type="InParanoid" id="A0A0D2JGL4"/>
<evidence type="ECO:0000313" key="8">
    <source>
        <dbReference type="EMBL" id="KIX14881.1"/>
    </source>
</evidence>
<sequence>MLKVREILKLVVVLGLICAASGLALSFVYDVTKEPIYMTKLQKVKAPAVMKVLQGFDNDPMKDLIKIPVGKDKKGKPLDLLVFPAKKAGKTFAVAYETSATGYHGEIAVMVGVDLAKKDITGIQIVEQSETPGLGARILNPEFTDSFKGKPVDKELTKGDINALSGATLSTNGVVAAVNKARVLYEKYGAEMAK</sequence>
<dbReference type="InterPro" id="IPR007329">
    <property type="entry name" value="FMN-bd"/>
</dbReference>
<dbReference type="NCBIfam" id="TIGR01947">
    <property type="entry name" value="rnfG"/>
    <property type="match status" value="1"/>
</dbReference>
<evidence type="ECO:0000256" key="4">
    <source>
        <dbReference type="ARBA" id="ARBA00022643"/>
    </source>
</evidence>
<dbReference type="GO" id="GO:0005886">
    <property type="term" value="C:plasma membrane"/>
    <property type="evidence" value="ECO:0007669"/>
    <property type="project" value="UniProtKB-SubCell"/>
</dbReference>
<comment type="similarity">
    <text evidence="6">Belongs to the RnfG family.</text>
</comment>
<keyword evidence="2 6" id="KW-0597">Phosphoprotein</keyword>
<dbReference type="AlphaFoldDB" id="A0A0D2JGL4"/>
<keyword evidence="5 6" id="KW-0249">Electron transport</keyword>
<keyword evidence="1 6" id="KW-0813">Transport</keyword>
<evidence type="ECO:0000256" key="2">
    <source>
        <dbReference type="ARBA" id="ARBA00022553"/>
    </source>
</evidence>
<dbReference type="EC" id="7.-.-.-" evidence="6"/>
<dbReference type="EMBL" id="AZAC01000008">
    <property type="protein sequence ID" value="KIX14881.1"/>
    <property type="molecule type" value="Genomic_DNA"/>
</dbReference>
<gene>
    <name evidence="6" type="primary">rnfG</name>
    <name evidence="8" type="ORF">X474_06965</name>
</gene>
<keyword evidence="4 6" id="KW-0288">FMN</keyword>
<evidence type="ECO:0000256" key="5">
    <source>
        <dbReference type="ARBA" id="ARBA00022982"/>
    </source>
</evidence>
<dbReference type="STRING" id="1429043.X474_06965"/>